<sequence>MPTVHMLDYVAGNVRSLVNAIEKVGYSVEWVRSPADVPAAEKLIIPGVGHFGHCMTNLEKAGYTEPIREHIKAGKPFMGICVGLQALFEGSEEDPQVKGLGVIPARLKKFDSKDKSVPHIGWNSANTSRTGQVTDESLYGLRPASKYYYVHSYAAPYREGELEKAGWQVATARYGDEEFVGAVAKDNVFATQFHPEKSGSAGLRALKAFCDGRRVQKLPEVPSTEATREGLTRRVIACLDVRTNDQGDLVVTKGDQYDVREKDGVSSGGAVRNLGKPVEMAKKYYEQGADEVTFLNITSFRNCPVADTPMLEILRRTSETVFVPLTIGGGIRDTVDTDGTQISALDIATMYFKSGADKVSIGSDAVTAAEEYYSRGRKLSGTTAIETISSAYGNQAVVISIDPRRVYVSSPDATPHHTIKTATKGPNGEEYTWYQCTIKGGREGRDFDVKQLVTAVEAMGAGEILLNCIDKDGTNSGFDLELINDVKAAIKIPVIASSGAGNPGHFEEVFAKTTTDAALGAGMFHRGEYTVKQVKDFLQEKGQLVRQFEEAV</sequence>
<evidence type="ECO:0000256" key="7">
    <source>
        <dbReference type="ARBA" id="ARBA00047838"/>
    </source>
</evidence>
<dbReference type="EMBL" id="JAKJXO020000016">
    <property type="protein sequence ID" value="KAL1595177.1"/>
    <property type="molecule type" value="Genomic_DNA"/>
</dbReference>
<dbReference type="NCBIfam" id="TIGR00735">
    <property type="entry name" value="hisF"/>
    <property type="match status" value="1"/>
</dbReference>
<evidence type="ECO:0000256" key="6">
    <source>
        <dbReference type="ARBA" id="ARBA00023239"/>
    </source>
</evidence>
<keyword evidence="2 9" id="KW-0028">Amino-acid biosynthesis</keyword>
<reference evidence="12 13" key="1">
    <citation type="submission" date="2024-02" db="EMBL/GenBank/DDBJ databases">
        <title>De novo assembly and annotation of 12 fungi associated with fruit tree decline syndrome in Ontario, Canada.</title>
        <authorList>
            <person name="Sulman M."/>
            <person name="Ellouze W."/>
            <person name="Ilyukhin E."/>
        </authorList>
    </citation>
    <scope>NUCLEOTIDE SEQUENCE [LARGE SCALE GENOMIC DNA]</scope>
    <source>
        <strain evidence="12 13">M42-189</strain>
    </source>
</reference>
<dbReference type="CDD" id="cd01748">
    <property type="entry name" value="GATase1_IGP_Synthase"/>
    <property type="match status" value="1"/>
</dbReference>
<dbReference type="Proteomes" id="UP001521785">
    <property type="component" value="Unassembled WGS sequence"/>
</dbReference>
<dbReference type="InterPro" id="IPR006062">
    <property type="entry name" value="His_biosynth"/>
</dbReference>
<organism evidence="12 13">
    <name type="scientific">Paraconiothyrium brasiliense</name>
    <dbReference type="NCBI Taxonomy" id="300254"/>
    <lineage>
        <taxon>Eukaryota</taxon>
        <taxon>Fungi</taxon>
        <taxon>Dikarya</taxon>
        <taxon>Ascomycota</taxon>
        <taxon>Pezizomycotina</taxon>
        <taxon>Dothideomycetes</taxon>
        <taxon>Pleosporomycetidae</taxon>
        <taxon>Pleosporales</taxon>
        <taxon>Massarineae</taxon>
        <taxon>Didymosphaeriaceae</taxon>
        <taxon>Paraconiothyrium</taxon>
    </lineage>
</organism>
<dbReference type="PANTHER" id="PTHR21235">
    <property type="entry name" value="IMIDAZOLE GLYCEROL PHOSPHATE SYNTHASE SUBUNIT HISF/H IGP SYNTHASE SUBUNIT HISF/H"/>
    <property type="match status" value="1"/>
</dbReference>
<keyword evidence="9" id="KW-0511">Multifunctional enzyme</keyword>
<evidence type="ECO:0000256" key="2">
    <source>
        <dbReference type="ARBA" id="ARBA00022605"/>
    </source>
</evidence>
<comment type="catalytic activity">
    <reaction evidence="7 9">
        <text>5-[(5-phospho-1-deoxy-D-ribulos-1-ylimino)methylamino]-1-(5-phospho-beta-D-ribosyl)imidazole-4-carboxamide + L-glutamine = D-erythro-1-(imidazol-4-yl)glycerol 3-phosphate + 5-amino-1-(5-phospho-beta-D-ribosyl)imidazole-4-carboxamide + L-glutamate + H(+)</text>
        <dbReference type="Rhea" id="RHEA:24793"/>
        <dbReference type="ChEBI" id="CHEBI:15378"/>
        <dbReference type="ChEBI" id="CHEBI:29985"/>
        <dbReference type="ChEBI" id="CHEBI:58278"/>
        <dbReference type="ChEBI" id="CHEBI:58359"/>
        <dbReference type="ChEBI" id="CHEBI:58475"/>
        <dbReference type="ChEBI" id="CHEBI:58525"/>
        <dbReference type="EC" id="4.3.2.10"/>
    </reaction>
</comment>
<comment type="caution">
    <text evidence="12">The sequence shown here is derived from an EMBL/GenBank/DDBJ whole genome shotgun (WGS) entry which is preliminary data.</text>
</comment>
<dbReference type="InterPro" id="IPR010139">
    <property type="entry name" value="Imidazole-glycPsynth_HisH"/>
</dbReference>
<evidence type="ECO:0000313" key="12">
    <source>
        <dbReference type="EMBL" id="KAL1595177.1"/>
    </source>
</evidence>
<evidence type="ECO:0000313" key="13">
    <source>
        <dbReference type="Proteomes" id="UP001521785"/>
    </source>
</evidence>
<dbReference type="HAMAP" id="MF_00278">
    <property type="entry name" value="HisH"/>
    <property type="match status" value="1"/>
</dbReference>
<evidence type="ECO:0000256" key="1">
    <source>
        <dbReference type="ARBA" id="ARBA00005091"/>
    </source>
</evidence>
<comment type="function">
    <text evidence="9">IGPS catalyzes the conversion of PRFAR and glutamine to IGP, AICAR and glutamate. The glutaminase domain produces the ammonia necessary for the cyclase domain to produce IGP and AICAR from PRFAR. The ammonia is channeled to the active site of the cyclase domain.</text>
</comment>
<keyword evidence="4 9" id="KW-0315">Glutamine amidotransferase</keyword>
<dbReference type="InterPro" id="IPR017926">
    <property type="entry name" value="GATASE"/>
</dbReference>
<keyword evidence="6 9" id="KW-0456">Lyase</keyword>
<evidence type="ECO:0000256" key="3">
    <source>
        <dbReference type="ARBA" id="ARBA00022801"/>
    </source>
</evidence>
<dbReference type="PANTHER" id="PTHR21235:SF2">
    <property type="entry name" value="IMIDAZOLE GLYCEROL PHOSPHATE SYNTHASE HISHF"/>
    <property type="match status" value="1"/>
</dbReference>
<dbReference type="InterPro" id="IPR050064">
    <property type="entry name" value="IGPS_HisA/HisF"/>
</dbReference>
<dbReference type="Gene3D" id="3.40.50.880">
    <property type="match status" value="1"/>
</dbReference>
<dbReference type="PROSITE" id="PS51273">
    <property type="entry name" value="GATASE_TYPE_1"/>
    <property type="match status" value="1"/>
</dbReference>
<dbReference type="Gene3D" id="3.20.20.70">
    <property type="entry name" value="Aldolase class I"/>
    <property type="match status" value="1"/>
</dbReference>
<dbReference type="InterPro" id="IPR014640">
    <property type="entry name" value="IGPS_HisHF"/>
</dbReference>
<dbReference type="InterPro" id="IPR004651">
    <property type="entry name" value="HisF"/>
</dbReference>
<accession>A0ABR3QSP6</accession>
<evidence type="ECO:0000256" key="4">
    <source>
        <dbReference type="ARBA" id="ARBA00022962"/>
    </source>
</evidence>
<dbReference type="InterPro" id="IPR011060">
    <property type="entry name" value="RibuloseP-bd_barrel"/>
</dbReference>
<comment type="similarity">
    <text evidence="9">In the C-terminal section; belongs to the HisA/HisF family.</text>
</comment>
<dbReference type="SUPFAM" id="SSF51366">
    <property type="entry name" value="Ribulose-phoshate binding barrel"/>
    <property type="match status" value="1"/>
</dbReference>
<evidence type="ECO:0000256" key="10">
    <source>
        <dbReference type="RuleBase" id="RU003657"/>
    </source>
</evidence>
<comment type="catalytic activity">
    <reaction evidence="8 9">
        <text>L-glutamine + H2O = L-glutamate + NH4(+)</text>
        <dbReference type="Rhea" id="RHEA:15889"/>
        <dbReference type="ChEBI" id="CHEBI:15377"/>
        <dbReference type="ChEBI" id="CHEBI:28938"/>
        <dbReference type="ChEBI" id="CHEBI:29985"/>
        <dbReference type="ChEBI" id="CHEBI:58359"/>
        <dbReference type="EC" id="3.5.1.2"/>
    </reaction>
</comment>
<evidence type="ECO:0000256" key="8">
    <source>
        <dbReference type="ARBA" id="ARBA00049534"/>
    </source>
</evidence>
<dbReference type="Pfam" id="PF00977">
    <property type="entry name" value="His_biosynth"/>
    <property type="match status" value="1"/>
</dbReference>
<dbReference type="InterPro" id="IPR029062">
    <property type="entry name" value="Class_I_gatase-like"/>
</dbReference>
<dbReference type="InterPro" id="IPR013785">
    <property type="entry name" value="Aldolase_TIM"/>
</dbReference>
<keyword evidence="3 9" id="KW-0378">Hydrolase</keyword>
<evidence type="ECO:0000256" key="5">
    <source>
        <dbReference type="ARBA" id="ARBA00023102"/>
    </source>
</evidence>
<comment type="similarity">
    <text evidence="10">Belongs to the HisA/HisF family.</text>
</comment>
<comment type="pathway">
    <text evidence="1 9">Amino-acid biosynthesis; L-histidine biosynthesis; L-histidine from 5-phospho-alpha-D-ribose 1-diphosphate: step 5/9.</text>
</comment>
<keyword evidence="5 9" id="KW-0368">Histidine biosynthesis</keyword>
<dbReference type="Pfam" id="PF00117">
    <property type="entry name" value="GATase"/>
    <property type="match status" value="1"/>
</dbReference>
<dbReference type="SUPFAM" id="SSF52317">
    <property type="entry name" value="Class I glutamine amidotransferase-like"/>
    <property type="match status" value="1"/>
</dbReference>
<dbReference type="PIRSF" id="PIRSF036936">
    <property type="entry name" value="IGPS_HisHF"/>
    <property type="match status" value="1"/>
</dbReference>
<keyword evidence="13" id="KW-1185">Reference proteome</keyword>
<name>A0ABR3QSP6_9PLEO</name>
<gene>
    <name evidence="12" type="primary">HIS7</name>
    <name evidence="12" type="ORF">SLS60_009865</name>
</gene>
<dbReference type="CDD" id="cd04731">
    <property type="entry name" value="HisF"/>
    <property type="match status" value="1"/>
</dbReference>
<dbReference type="EC" id="3.5.1.2" evidence="9"/>
<evidence type="ECO:0000259" key="11">
    <source>
        <dbReference type="Pfam" id="PF00117"/>
    </source>
</evidence>
<evidence type="ECO:0000256" key="9">
    <source>
        <dbReference type="PIRNR" id="PIRNR036936"/>
    </source>
</evidence>
<feature type="domain" description="Glutamine amidotransferase" evidence="11">
    <location>
        <begin position="6"/>
        <end position="201"/>
    </location>
</feature>
<dbReference type="NCBIfam" id="TIGR01855">
    <property type="entry name" value="IMP_synth_hisH"/>
    <property type="match status" value="1"/>
</dbReference>
<proteinExistence type="inferred from homology"/>
<protein>
    <recommendedName>
        <fullName evidence="9">Imidazole glycerol phosphate synthase hisHF</fullName>
    </recommendedName>
    <domain>
        <recommendedName>
            <fullName evidence="9">Glutaminase</fullName>
            <ecNumber evidence="9">3.5.1.2</ecNumber>
        </recommendedName>
    </domain>
    <domain>
        <recommendedName>
            <fullName evidence="9">Cyclase</fullName>
        </recommendedName>
    </domain>
</protein>